<keyword evidence="1" id="KW-0472">Membrane</keyword>
<reference evidence="2 3" key="1">
    <citation type="submission" date="2017-09" db="EMBL/GenBank/DDBJ databases">
        <title>Evaluation of Pacific Biosciences Sequencing Technology to Finishing C. thermocellum Genome Sequences.</title>
        <authorList>
            <person name="Brown S."/>
        </authorList>
    </citation>
    <scope>NUCLEOTIDE SEQUENCE [LARGE SCALE GENOMIC DNA]</scope>
    <source>
        <strain evidence="2 3">AD2</strain>
    </source>
</reference>
<name>A0AB36TJT6_ACETH</name>
<evidence type="ECO:0000313" key="3">
    <source>
        <dbReference type="Proteomes" id="UP000223596"/>
    </source>
</evidence>
<gene>
    <name evidence="2" type="ORF">M972_112999</name>
</gene>
<evidence type="ECO:0000256" key="1">
    <source>
        <dbReference type="SAM" id="Phobius"/>
    </source>
</evidence>
<protein>
    <submittedName>
        <fullName evidence="2">PH (Pleckstrin Homology) domain-containing protein</fullName>
    </submittedName>
</protein>
<dbReference type="AlphaFoldDB" id="A0AB36TJT6"/>
<dbReference type="Proteomes" id="UP000223596">
    <property type="component" value="Unassembled WGS sequence"/>
</dbReference>
<dbReference type="InterPro" id="IPR017259">
    <property type="entry name" value="UCP037672"/>
</dbReference>
<dbReference type="EMBL" id="PDBW01000001">
    <property type="protein sequence ID" value="PFH04172.1"/>
    <property type="molecule type" value="Genomic_DNA"/>
</dbReference>
<evidence type="ECO:0000313" key="2">
    <source>
        <dbReference type="EMBL" id="PFH04172.1"/>
    </source>
</evidence>
<comment type="caution">
    <text evidence="2">The sequence shown here is derived from an EMBL/GenBank/DDBJ whole genome shotgun (WGS) entry which is preliminary data.</text>
</comment>
<dbReference type="Pfam" id="PF12650">
    <property type="entry name" value="DUF3784"/>
    <property type="match status" value="1"/>
</dbReference>
<feature type="transmembrane region" description="Helical" evidence="1">
    <location>
        <begin position="75"/>
        <end position="95"/>
    </location>
</feature>
<keyword evidence="1" id="KW-1133">Transmembrane helix</keyword>
<organism evidence="2 3">
    <name type="scientific">Acetivibrio thermocellus AD2</name>
    <dbReference type="NCBI Taxonomy" id="1138384"/>
    <lineage>
        <taxon>Bacteria</taxon>
        <taxon>Bacillati</taxon>
        <taxon>Bacillota</taxon>
        <taxon>Clostridia</taxon>
        <taxon>Eubacteriales</taxon>
        <taxon>Oscillospiraceae</taxon>
        <taxon>Acetivibrio</taxon>
    </lineage>
</organism>
<keyword evidence="1" id="KW-0812">Transmembrane</keyword>
<feature type="transmembrane region" description="Helical" evidence="1">
    <location>
        <begin position="46"/>
        <end position="69"/>
    </location>
</feature>
<dbReference type="RefSeq" id="WP_003513652.1">
    <property type="nucleotide sequence ID" value="NZ_CP013828.1"/>
</dbReference>
<accession>A0AB36TJT6</accession>
<feature type="transmembrane region" description="Helical" evidence="1">
    <location>
        <begin position="6"/>
        <end position="25"/>
    </location>
</feature>
<sequence length="245" mass="27922">MWFFIIMGVFLIVMGLTIHVFKWYFLISGYNTMPEEKKANVDVKGLGRLIGIYFYVNGAVSIAAGVFYALEPGKILISVIAFFMLSTFYVVIRAQKYDGNLYDENGKLRKGAWKQLVIPGAICVVTLIFVAVVMYFSYQPTRVSFLEEGIQIHGMYGEVYTWESIENVSLKEELPTIQIRTNGSALGSKLKGHFKTKELGSVKLFVNTENPPFIYLETNNGIVIFNMNDRDETQKIFNEILRKVE</sequence>
<feature type="transmembrane region" description="Helical" evidence="1">
    <location>
        <begin position="116"/>
        <end position="138"/>
    </location>
</feature>
<proteinExistence type="predicted"/>